<organism evidence="16 17">
    <name type="scientific">Moelleriella libera RCEF 2490</name>
    <dbReference type="NCBI Taxonomy" id="1081109"/>
    <lineage>
        <taxon>Eukaryota</taxon>
        <taxon>Fungi</taxon>
        <taxon>Dikarya</taxon>
        <taxon>Ascomycota</taxon>
        <taxon>Pezizomycotina</taxon>
        <taxon>Sordariomycetes</taxon>
        <taxon>Hypocreomycetidae</taxon>
        <taxon>Hypocreales</taxon>
        <taxon>Clavicipitaceae</taxon>
        <taxon>Moelleriella</taxon>
    </lineage>
</organism>
<dbReference type="InterPro" id="IPR001841">
    <property type="entry name" value="Znf_RING"/>
</dbReference>
<comment type="pathway">
    <text evidence="2">Protein modification; protein ubiquitination.</text>
</comment>
<feature type="compositionally biased region" description="Basic residues" evidence="12">
    <location>
        <begin position="598"/>
        <end position="610"/>
    </location>
</feature>
<evidence type="ECO:0000256" key="4">
    <source>
        <dbReference type="ARBA" id="ARBA00022679"/>
    </source>
</evidence>
<dbReference type="PANTHER" id="PTHR11685">
    <property type="entry name" value="RBR FAMILY RING FINGER AND IBR DOMAIN-CONTAINING"/>
    <property type="match status" value="1"/>
</dbReference>
<dbReference type="CDD" id="cd20354">
    <property type="entry name" value="Rcat_RBR_RNF14"/>
    <property type="match status" value="1"/>
</dbReference>
<evidence type="ECO:0000256" key="12">
    <source>
        <dbReference type="SAM" id="MobiDB-lite"/>
    </source>
</evidence>
<evidence type="ECO:0000256" key="10">
    <source>
        <dbReference type="ARBA" id="ARBA00044508"/>
    </source>
</evidence>
<evidence type="ECO:0000256" key="1">
    <source>
        <dbReference type="ARBA" id="ARBA00001798"/>
    </source>
</evidence>
<name>A0A168CEQ9_9HYPO</name>
<feature type="region of interest" description="Disordered" evidence="12">
    <location>
        <begin position="317"/>
        <end position="352"/>
    </location>
</feature>
<dbReference type="Pfam" id="PF22191">
    <property type="entry name" value="IBR_1"/>
    <property type="match status" value="1"/>
</dbReference>
<dbReference type="InterPro" id="IPR044066">
    <property type="entry name" value="TRIAD_supradom"/>
</dbReference>
<evidence type="ECO:0000259" key="13">
    <source>
        <dbReference type="PROSITE" id="PS50089"/>
    </source>
</evidence>
<dbReference type="Proteomes" id="UP000078544">
    <property type="component" value="Unassembled WGS sequence"/>
</dbReference>
<feature type="compositionally biased region" description="Acidic residues" evidence="12">
    <location>
        <begin position="326"/>
        <end position="335"/>
    </location>
</feature>
<dbReference type="PROSITE" id="PS50908">
    <property type="entry name" value="RWD"/>
    <property type="match status" value="1"/>
</dbReference>
<dbReference type="EMBL" id="AZGY01000007">
    <property type="protein sequence ID" value="KZZ96504.1"/>
    <property type="molecule type" value="Genomic_DNA"/>
</dbReference>
<keyword evidence="17" id="KW-1185">Reference proteome</keyword>
<feature type="compositionally biased region" description="Basic and acidic residues" evidence="12">
    <location>
        <begin position="336"/>
        <end position="352"/>
    </location>
</feature>
<keyword evidence="6" id="KW-0677">Repeat</keyword>
<feature type="domain" description="RING-type" evidence="13">
    <location>
        <begin position="197"/>
        <end position="251"/>
    </location>
</feature>
<dbReference type="Pfam" id="PF05773">
    <property type="entry name" value="RWD"/>
    <property type="match status" value="1"/>
</dbReference>
<comment type="caution">
    <text evidence="16">The sequence shown here is derived from an EMBL/GenBank/DDBJ whole genome shotgun (WGS) entry which is preliminary data.</text>
</comment>
<sequence>MDDADMEADPRFMELETLEAIYPEIKRLHGTAPDAKFSFELDVPVEPAQPVKIIFPAANTATSDSFANSERPQNGGPEEPLDSLLVSHLPPLHLNFTLPDGYPTKCPPQVFLSTTTQWLPSATLRALEDDGSRLWEETGQDIVAFTYVDHLQREAEKLFGTMGTEGTLEVNPDHKLALLDFDIEARRAVFEKGTFECGVCLEPKKGLKCHKMLDCGHIFCLQCLQDFYNDAIKDGNLPAIRCLSPGCAKDRASKPASKRKRKAVINPSELLQMGLSESMVKRYVTLKYKTELEADKDTVYCPRVWCNGAARSTRHRKPEGLNFADDSGDELDAQADDAKDHETDTGESPPKPEKFDPADLLCVCEDCGFAFCSRCLQTWHGEFVRCFSKRDKSELTEEETASLEYLRLHTSLCPTCSAPAQKTHGCNHMICSRCDTHFCYLCSSWLDPANPYKHYNKQGNGKVTSCYMRLWELEGGDGDDVGLGFRGGGGGLPPIHAAGAAVAAPQAAPQAVGPEDMLHFYEAEDPIEPWGVNSDVDSDDDGLDNEDLVDEAPQRPLRANGDPVDVAREAPLVLRLLDNQPPRRLPAAPPPPPPPARGNRRAQHHQRQPPRGRGAALAMLEAEEGIMALEAIVPGDSSPRSPEGDGAGNLDVAAYQDATRLNIKDSRSFSGFSPRKLTRQVVR</sequence>
<dbReference type="InterPro" id="IPR031127">
    <property type="entry name" value="E3_UB_ligase_RBR"/>
</dbReference>
<dbReference type="InterPro" id="IPR006575">
    <property type="entry name" value="RWD_dom"/>
</dbReference>
<dbReference type="CDD" id="cd23820">
    <property type="entry name" value="RWD_RNF14"/>
    <property type="match status" value="1"/>
</dbReference>
<proteinExistence type="inferred from homology"/>
<dbReference type="SUPFAM" id="SSF57850">
    <property type="entry name" value="RING/U-box"/>
    <property type="match status" value="2"/>
</dbReference>
<evidence type="ECO:0000259" key="14">
    <source>
        <dbReference type="PROSITE" id="PS50908"/>
    </source>
</evidence>
<dbReference type="FunFam" id="3.30.40.10:FF:000416">
    <property type="entry name" value="RBR-type E3 ubiquitin transferase"/>
    <property type="match status" value="1"/>
</dbReference>
<dbReference type="SMART" id="SM00647">
    <property type="entry name" value="IBR"/>
    <property type="match status" value="2"/>
</dbReference>
<keyword evidence="8" id="KW-0833">Ubl conjugation pathway</keyword>
<feature type="domain" description="RWD" evidence="14">
    <location>
        <begin position="13"/>
        <end position="158"/>
    </location>
</feature>
<dbReference type="GO" id="GO:0008270">
    <property type="term" value="F:zinc ion binding"/>
    <property type="evidence" value="ECO:0007669"/>
    <property type="project" value="UniProtKB-KW"/>
</dbReference>
<dbReference type="STRING" id="1081109.A0A168CEQ9"/>
<dbReference type="EC" id="2.3.2.31" evidence="3"/>
<dbReference type="InterPro" id="IPR016135">
    <property type="entry name" value="UBQ-conjugating_enzyme/RWD"/>
</dbReference>
<dbReference type="Gene3D" id="3.30.40.10">
    <property type="entry name" value="Zinc/RING finger domain, C3HC4 (zinc finger)"/>
    <property type="match status" value="1"/>
</dbReference>
<dbReference type="InterPro" id="IPR047548">
    <property type="entry name" value="Rcat_RBR_RNF14"/>
</dbReference>
<feature type="region of interest" description="Disordered" evidence="12">
    <location>
        <begin position="633"/>
        <end position="652"/>
    </location>
</feature>
<evidence type="ECO:0000313" key="16">
    <source>
        <dbReference type="EMBL" id="KZZ96504.1"/>
    </source>
</evidence>
<evidence type="ECO:0000256" key="11">
    <source>
        <dbReference type="PROSITE-ProRule" id="PRU00175"/>
    </source>
</evidence>
<feature type="region of interest" description="Disordered" evidence="12">
    <location>
        <begin position="577"/>
        <end position="614"/>
    </location>
</feature>
<gene>
    <name evidence="16" type="ORF">AAL_03733</name>
</gene>
<dbReference type="SUPFAM" id="SSF54495">
    <property type="entry name" value="UBC-like"/>
    <property type="match status" value="1"/>
</dbReference>
<comment type="catalytic activity">
    <reaction evidence="1">
        <text>[E2 ubiquitin-conjugating enzyme]-S-ubiquitinyl-L-cysteine + [acceptor protein]-L-lysine = [E2 ubiquitin-conjugating enzyme]-L-cysteine + [acceptor protein]-N(6)-ubiquitinyl-L-lysine.</text>
        <dbReference type="EC" id="2.3.2.31"/>
    </reaction>
</comment>
<comment type="similarity">
    <text evidence="10">Belongs to the RBR family. RNF14 subfamily.</text>
</comment>
<dbReference type="GO" id="GO:0016567">
    <property type="term" value="P:protein ubiquitination"/>
    <property type="evidence" value="ECO:0007669"/>
    <property type="project" value="InterPro"/>
</dbReference>
<protein>
    <recommendedName>
        <fullName evidence="3">RBR-type E3 ubiquitin transferase</fullName>
        <ecNumber evidence="3">2.3.2.31</ecNumber>
    </recommendedName>
</protein>
<dbReference type="InterPro" id="IPR017907">
    <property type="entry name" value="Znf_RING_CS"/>
</dbReference>
<dbReference type="PROSITE" id="PS00518">
    <property type="entry name" value="ZF_RING_1"/>
    <property type="match status" value="1"/>
</dbReference>
<keyword evidence="5" id="KW-0479">Metal-binding</keyword>
<dbReference type="Pfam" id="PF01485">
    <property type="entry name" value="IBR"/>
    <property type="match status" value="1"/>
</dbReference>
<dbReference type="InterPro" id="IPR013083">
    <property type="entry name" value="Znf_RING/FYVE/PHD"/>
</dbReference>
<dbReference type="OrthoDB" id="1431934at2759"/>
<dbReference type="Gene3D" id="3.10.110.10">
    <property type="entry name" value="Ubiquitin Conjugating Enzyme"/>
    <property type="match status" value="1"/>
</dbReference>
<feature type="domain" description="RING-type" evidence="15">
    <location>
        <begin position="193"/>
        <end position="470"/>
    </location>
</feature>
<evidence type="ECO:0000256" key="7">
    <source>
        <dbReference type="ARBA" id="ARBA00022771"/>
    </source>
</evidence>
<dbReference type="GO" id="GO:0061630">
    <property type="term" value="F:ubiquitin protein ligase activity"/>
    <property type="evidence" value="ECO:0007669"/>
    <property type="project" value="UniProtKB-EC"/>
</dbReference>
<reference evidence="16 17" key="1">
    <citation type="journal article" date="2016" name="Genome Biol. Evol.">
        <title>Divergent and convergent evolution of fungal pathogenicity.</title>
        <authorList>
            <person name="Shang Y."/>
            <person name="Xiao G."/>
            <person name="Zheng P."/>
            <person name="Cen K."/>
            <person name="Zhan S."/>
            <person name="Wang C."/>
        </authorList>
    </citation>
    <scope>NUCLEOTIDE SEQUENCE [LARGE SCALE GENOMIC DNA]</scope>
    <source>
        <strain evidence="16 17">RCEF 2490</strain>
    </source>
</reference>
<dbReference type="SMART" id="SM00591">
    <property type="entry name" value="RWD"/>
    <property type="match status" value="1"/>
</dbReference>
<dbReference type="Gene3D" id="1.20.120.1750">
    <property type="match status" value="1"/>
</dbReference>
<evidence type="ECO:0000259" key="15">
    <source>
        <dbReference type="PROSITE" id="PS51873"/>
    </source>
</evidence>
<dbReference type="InterPro" id="IPR002867">
    <property type="entry name" value="IBR_dom"/>
</dbReference>
<feature type="region of interest" description="Disordered" evidence="12">
    <location>
        <begin position="528"/>
        <end position="564"/>
    </location>
</feature>
<accession>A0A168CEQ9</accession>
<keyword evidence="9" id="KW-0862">Zinc</keyword>
<evidence type="ECO:0000256" key="8">
    <source>
        <dbReference type="ARBA" id="ARBA00022786"/>
    </source>
</evidence>
<evidence type="ECO:0000256" key="6">
    <source>
        <dbReference type="ARBA" id="ARBA00022737"/>
    </source>
</evidence>
<evidence type="ECO:0000256" key="3">
    <source>
        <dbReference type="ARBA" id="ARBA00012251"/>
    </source>
</evidence>
<evidence type="ECO:0000256" key="2">
    <source>
        <dbReference type="ARBA" id="ARBA00004906"/>
    </source>
</evidence>
<keyword evidence="4" id="KW-0808">Transferase</keyword>
<evidence type="ECO:0000313" key="17">
    <source>
        <dbReference type="Proteomes" id="UP000078544"/>
    </source>
</evidence>
<dbReference type="PROSITE" id="PS51873">
    <property type="entry name" value="TRIAD"/>
    <property type="match status" value="1"/>
</dbReference>
<feature type="compositionally biased region" description="Pro residues" evidence="12">
    <location>
        <begin position="583"/>
        <end position="596"/>
    </location>
</feature>
<dbReference type="PROSITE" id="PS50089">
    <property type="entry name" value="ZF_RING_2"/>
    <property type="match status" value="1"/>
</dbReference>
<evidence type="ECO:0000256" key="9">
    <source>
        <dbReference type="ARBA" id="ARBA00022833"/>
    </source>
</evidence>
<feature type="compositionally biased region" description="Acidic residues" evidence="12">
    <location>
        <begin position="536"/>
        <end position="550"/>
    </location>
</feature>
<evidence type="ECO:0000256" key="5">
    <source>
        <dbReference type="ARBA" id="ARBA00022723"/>
    </source>
</evidence>
<dbReference type="AlphaFoldDB" id="A0A168CEQ9"/>
<keyword evidence="7 11" id="KW-0863">Zinc-finger</keyword>